<dbReference type="HOGENOM" id="CLU_045259_2_1_1"/>
<sequence length="386" mass="42638">MKLLILLFQLGLILRADAQIPDACIVSPTNRAPENSDIFVTCGTESMDLSIYLCPIYYASYNESLMVLNNQITNPRCYGTANFNVTPPRLRYSFPINTTSLSFCNNNFEITTQVGTGQFSDFSNIQYVNVSGTVTSIDPAAGTITYKPQILYKFSCKYPMQYLLNNTNLAVSGVTLAIKDNNGTFLSTLSMQLYKDQQYQQILTIPETGLDLKTKIYVSVKATNLTKKFNVLLDRCFATTSPYPMQSTSYDLFVGCTRAPQTVVELNGVSHTANFNFEAFRFVEHKNRTVSTFYLHCVTRLCEASTCSSLMPSCGTPQKRRKREVETVSSNATVTSPIIVVGNQKTGEDQNSDGEDQNSDGVRNGGSYSGPLAAVVMCFAIFSALP</sequence>
<feature type="signal peptide" evidence="4">
    <location>
        <begin position="1"/>
        <end position="18"/>
    </location>
</feature>
<evidence type="ECO:0000256" key="2">
    <source>
        <dbReference type="ARBA" id="ARBA00023157"/>
    </source>
</evidence>
<gene>
    <name evidence="6" type="primary">LOC100700768</name>
</gene>
<dbReference type="Pfam" id="PF23344">
    <property type="entry name" value="ZP-N"/>
    <property type="match status" value="1"/>
</dbReference>
<dbReference type="PROSITE" id="PS51034">
    <property type="entry name" value="ZP_2"/>
    <property type="match status" value="1"/>
</dbReference>
<dbReference type="Gene3D" id="2.60.40.4100">
    <property type="entry name" value="Zona pellucida, ZP-C domain"/>
    <property type="match status" value="1"/>
</dbReference>
<accession>I3JYU1</accession>
<reference evidence="7" key="1">
    <citation type="submission" date="2012-01" db="EMBL/GenBank/DDBJ databases">
        <title>The Genome Sequence of Oreochromis niloticus (Nile Tilapia).</title>
        <authorList>
            <consortium name="Broad Institute Genome Assembly Team"/>
            <consortium name="Broad Institute Sequencing Platform"/>
            <person name="Di Palma F."/>
            <person name="Johnson J."/>
            <person name="Lander E.S."/>
            <person name="Lindblad-Toh K."/>
        </authorList>
    </citation>
    <scope>NUCLEOTIDE SEQUENCE [LARGE SCALE GENOMIC DNA]</scope>
</reference>
<evidence type="ECO:0000259" key="5">
    <source>
        <dbReference type="PROSITE" id="PS51034"/>
    </source>
</evidence>
<dbReference type="InterPro" id="IPR055356">
    <property type="entry name" value="ZP-N"/>
</dbReference>
<name>I3JYU1_ORENI</name>
<organism evidence="6 7">
    <name type="scientific">Oreochromis niloticus</name>
    <name type="common">Nile tilapia</name>
    <name type="synonym">Tilapia nilotica</name>
    <dbReference type="NCBI Taxonomy" id="8128"/>
    <lineage>
        <taxon>Eukaryota</taxon>
        <taxon>Metazoa</taxon>
        <taxon>Chordata</taxon>
        <taxon>Craniata</taxon>
        <taxon>Vertebrata</taxon>
        <taxon>Euteleostomi</taxon>
        <taxon>Actinopterygii</taxon>
        <taxon>Neopterygii</taxon>
        <taxon>Teleostei</taxon>
        <taxon>Neoteleostei</taxon>
        <taxon>Acanthomorphata</taxon>
        <taxon>Ovalentaria</taxon>
        <taxon>Cichlomorphae</taxon>
        <taxon>Cichliformes</taxon>
        <taxon>Cichlidae</taxon>
        <taxon>African cichlids</taxon>
        <taxon>Pseudocrenilabrinae</taxon>
        <taxon>Oreochromini</taxon>
        <taxon>Oreochromis</taxon>
    </lineage>
</organism>
<protein>
    <submittedName>
        <fullName evidence="6">Si:dkey-4p15.5</fullName>
    </submittedName>
</protein>
<keyword evidence="2" id="KW-1015">Disulfide bond</keyword>
<proteinExistence type="predicted"/>
<reference evidence="6" key="3">
    <citation type="submission" date="2025-09" db="UniProtKB">
        <authorList>
            <consortium name="Ensembl"/>
        </authorList>
    </citation>
    <scope>IDENTIFICATION</scope>
</reference>
<dbReference type="Ensembl" id="ENSONIT00000014046.2">
    <property type="protein sequence ID" value="ENSONIP00000014036.2"/>
    <property type="gene ID" value="ENSONIG00000011147.2"/>
</dbReference>
<feature type="region of interest" description="Disordered" evidence="3">
    <location>
        <begin position="340"/>
        <end position="364"/>
    </location>
</feature>
<dbReference type="GeneTree" id="ENSGT00940000164443"/>
<dbReference type="InParanoid" id="I3JYU1"/>
<feature type="chain" id="PRO_5025423661" evidence="4">
    <location>
        <begin position="19"/>
        <end position="386"/>
    </location>
</feature>
<evidence type="ECO:0000256" key="3">
    <source>
        <dbReference type="SAM" id="MobiDB-lite"/>
    </source>
</evidence>
<dbReference type="SMART" id="SM00241">
    <property type="entry name" value="ZP"/>
    <property type="match status" value="1"/>
</dbReference>
<dbReference type="InterPro" id="IPR055355">
    <property type="entry name" value="ZP-C"/>
</dbReference>
<reference evidence="6" key="2">
    <citation type="submission" date="2025-08" db="UniProtKB">
        <authorList>
            <consortium name="Ensembl"/>
        </authorList>
    </citation>
    <scope>IDENTIFICATION</scope>
</reference>
<dbReference type="Proteomes" id="UP000005207">
    <property type="component" value="Linkage group LG14"/>
</dbReference>
<dbReference type="eggNOG" id="ENOG502QWQT">
    <property type="taxonomic scope" value="Eukaryota"/>
</dbReference>
<evidence type="ECO:0000313" key="6">
    <source>
        <dbReference type="Ensembl" id="ENSONIP00000014036.2"/>
    </source>
</evidence>
<dbReference type="InterPro" id="IPR001507">
    <property type="entry name" value="ZP_dom"/>
</dbReference>
<keyword evidence="7" id="KW-1185">Reference proteome</keyword>
<dbReference type="InterPro" id="IPR042235">
    <property type="entry name" value="ZP-C_dom"/>
</dbReference>
<feature type="domain" description="ZP" evidence="5">
    <location>
        <begin position="41"/>
        <end position="321"/>
    </location>
</feature>
<evidence type="ECO:0000256" key="1">
    <source>
        <dbReference type="ARBA" id="ARBA00022729"/>
    </source>
</evidence>
<dbReference type="PANTHER" id="PTHR14002">
    <property type="entry name" value="ENDOGLIN/TGF-BETA RECEPTOR TYPE III"/>
    <property type="match status" value="1"/>
</dbReference>
<evidence type="ECO:0000313" key="7">
    <source>
        <dbReference type="Proteomes" id="UP000005207"/>
    </source>
</evidence>
<dbReference type="Pfam" id="PF00100">
    <property type="entry name" value="Zona_pellucida"/>
    <property type="match status" value="1"/>
</dbReference>
<dbReference type="AlphaFoldDB" id="I3JYU1"/>
<keyword evidence="1 4" id="KW-0732">Signal</keyword>
<evidence type="ECO:0000256" key="4">
    <source>
        <dbReference type="SAM" id="SignalP"/>
    </source>
</evidence>
<dbReference type="OMA" id="VLKFRFP"/>
<dbReference type="PANTHER" id="PTHR14002:SF10">
    <property type="entry name" value="ZONA PELLUCIDA-LIKE DOMAIN-CONTAINING PROTEIN 1-RELATED"/>
    <property type="match status" value="1"/>
</dbReference>